<protein>
    <recommendedName>
        <fullName evidence="1">Reverse transcriptase domain-containing protein</fullName>
    </recommendedName>
</protein>
<dbReference type="InterPro" id="IPR000477">
    <property type="entry name" value="RT_dom"/>
</dbReference>
<dbReference type="Proteomes" id="UP001108240">
    <property type="component" value="Unplaced"/>
</dbReference>
<reference evidence="2" key="2">
    <citation type="submission" date="2025-09" db="UniProtKB">
        <authorList>
            <consortium name="Ensembl"/>
        </authorList>
    </citation>
    <scope>IDENTIFICATION</scope>
</reference>
<dbReference type="AlphaFoldDB" id="A0A9J8CAG7"/>
<dbReference type="InterPro" id="IPR005135">
    <property type="entry name" value="Endo/exonuclease/phosphatase"/>
</dbReference>
<sequence>MLSFVSLNARGLRNSVKRKALFLFAKQFKSDFVYFQESHSNENDSNFWRSQWGNTIWLSHGTERSAGVASLNNRFNGNVLTTQCDLDGHFICQVIEHNDSTYLVSNIYGYNTKKENVNLLLSIENIFTGWLVRFPNVFILLGGDFNIILDGSIDKSPPSQPYNSDSYLTDFIRRFKLIDIWREKNPNSRLYTWSNKSGSRQSRLDYWLISDSLNKDYVDVSICPTPLTDHKAICISLNISAGSTLTTHSSYWKLNCSALQNGIVQYKIKDMISLYWSKANKENCFGLNWDLLKYEIGKYLRKFGAEAVKDRKAEELKIVSNITNLSCRDFDSLTKEEKEGLSYSQIKLDEMYRQKAKGAFIRSRSKWLEEGEQNSRYFFSLEKYRSTNNSISKLNINGAITEDHRKISEFCSKFYKDLYSSQYSPTASDNFLNSLSVKMISEVDRELCDMPISLEEVQQAINQLKNNKSPGCDGLSSEFYKSFIAELSPFLLKVFIESIENECLPTSLTQGITVLIPKPNKDKLFLDNWRPICLLNNDYKILALLLARRLRSVLDSIIDETQSGFMSKRHIGNNIRLILDILDYPEMVEEGGLMLFVDFYKAFDTVEHPFILQSLKKFGFGEFFSSAIKSLYNNSNSSIRLPGGMSPRFNVSRGIRQGCPASPYLFLLVAQLLSVHIKSSEINGINICGRELIISQLADDTTLFLRDENQVSGAINTIEKFSMASGLRLNINKCESMSIKDCMKSSICSIPVKSELVHLGITITKDQQKRSLLNFNPIIQRTRKKLNQWLLRDLSLRGRTLLSKTEGLSRLTYPALSLYVDKKHITEIDKLLFNFLWKNRTHHMKKSVLTNDYEKGGLNFIDFCTLNNTFKISWLKHFFKNPNSIWNVIPCHILSKLGGLSYFLTCNYNIDKVPIKMSSFHRQAFLSWSLIFKHNFSPNKYYIWNNKDILFKHKSLFIDYWFNNNIIFVDQLFNRDVCLDIKGKVDIVQGLLKQSLEIFFFFFNANDTAFSRILL</sequence>
<reference evidence="2" key="1">
    <citation type="submission" date="2025-08" db="UniProtKB">
        <authorList>
            <consortium name="Ensembl"/>
        </authorList>
    </citation>
    <scope>IDENTIFICATION</scope>
</reference>
<dbReference type="CDD" id="cd01650">
    <property type="entry name" value="RT_nLTR_like"/>
    <property type="match status" value="1"/>
</dbReference>
<name>A0A9J8CAG7_CYPCA</name>
<keyword evidence="3" id="KW-1185">Reference proteome</keyword>
<dbReference type="PANTHER" id="PTHR31635:SF196">
    <property type="entry name" value="REVERSE TRANSCRIPTASE DOMAIN-CONTAINING PROTEIN-RELATED"/>
    <property type="match status" value="1"/>
</dbReference>
<proteinExistence type="predicted"/>
<dbReference type="CDD" id="cd09076">
    <property type="entry name" value="L1-EN"/>
    <property type="match status" value="1"/>
</dbReference>
<organism evidence="2 3">
    <name type="scientific">Cyprinus carpio carpio</name>
    <dbReference type="NCBI Taxonomy" id="630221"/>
    <lineage>
        <taxon>Eukaryota</taxon>
        <taxon>Metazoa</taxon>
        <taxon>Chordata</taxon>
        <taxon>Craniata</taxon>
        <taxon>Vertebrata</taxon>
        <taxon>Euteleostomi</taxon>
        <taxon>Actinopterygii</taxon>
        <taxon>Neopterygii</taxon>
        <taxon>Teleostei</taxon>
        <taxon>Ostariophysi</taxon>
        <taxon>Cypriniformes</taxon>
        <taxon>Cyprinidae</taxon>
        <taxon>Cyprininae</taxon>
        <taxon>Cyprinus</taxon>
    </lineage>
</organism>
<dbReference type="PROSITE" id="PS50878">
    <property type="entry name" value="RT_POL"/>
    <property type="match status" value="1"/>
</dbReference>
<dbReference type="OMA" id="GERNSHY"/>
<dbReference type="Pfam" id="PF03372">
    <property type="entry name" value="Exo_endo_phos"/>
    <property type="match status" value="1"/>
</dbReference>
<dbReference type="SUPFAM" id="SSF56672">
    <property type="entry name" value="DNA/RNA polymerases"/>
    <property type="match status" value="1"/>
</dbReference>
<dbReference type="SUPFAM" id="SSF56219">
    <property type="entry name" value="DNase I-like"/>
    <property type="match status" value="1"/>
</dbReference>
<dbReference type="Pfam" id="PF00078">
    <property type="entry name" value="RVT_1"/>
    <property type="match status" value="1"/>
</dbReference>
<dbReference type="Gene3D" id="3.60.10.10">
    <property type="entry name" value="Endonuclease/exonuclease/phosphatase"/>
    <property type="match status" value="1"/>
</dbReference>
<dbReference type="Ensembl" id="ENSCCRT00000148555.1">
    <property type="protein sequence ID" value="ENSCCRP00000166867.1"/>
    <property type="gene ID" value="ENSCCRG00000068593.1"/>
</dbReference>
<dbReference type="InterPro" id="IPR043502">
    <property type="entry name" value="DNA/RNA_pol_sf"/>
</dbReference>
<dbReference type="PANTHER" id="PTHR31635">
    <property type="entry name" value="REVERSE TRANSCRIPTASE DOMAIN-CONTAINING PROTEIN-RELATED"/>
    <property type="match status" value="1"/>
</dbReference>
<evidence type="ECO:0000259" key="1">
    <source>
        <dbReference type="PROSITE" id="PS50878"/>
    </source>
</evidence>
<dbReference type="GO" id="GO:0003824">
    <property type="term" value="F:catalytic activity"/>
    <property type="evidence" value="ECO:0007669"/>
    <property type="project" value="InterPro"/>
</dbReference>
<evidence type="ECO:0000313" key="2">
    <source>
        <dbReference type="Ensembl" id="ENSCCRP00000166867.1"/>
    </source>
</evidence>
<evidence type="ECO:0000313" key="3">
    <source>
        <dbReference type="Proteomes" id="UP001108240"/>
    </source>
</evidence>
<feature type="domain" description="Reverse transcriptase" evidence="1">
    <location>
        <begin position="497"/>
        <end position="763"/>
    </location>
</feature>
<accession>A0A9J8CAG7</accession>
<dbReference type="InterPro" id="IPR036691">
    <property type="entry name" value="Endo/exonu/phosph_ase_sf"/>
</dbReference>
<dbReference type="GeneTree" id="ENSGT00940000163737"/>